<feature type="region of interest" description="Disordered" evidence="1">
    <location>
        <begin position="1"/>
        <end position="34"/>
    </location>
</feature>
<organism evidence="2 3">
    <name type="scientific">Streptoalloteichus tenebrarius (strain ATCC 17920 / DSM 40477 / JCM 4838 / CBS 697.72 / NBRC 16177 / NCIMB 11028 / NRRL B-12390 / A12253. 1 / ISP 5477)</name>
    <name type="common">Streptomyces tenebrarius</name>
    <dbReference type="NCBI Taxonomy" id="1933"/>
    <lineage>
        <taxon>Bacteria</taxon>
        <taxon>Bacillati</taxon>
        <taxon>Actinomycetota</taxon>
        <taxon>Actinomycetes</taxon>
        <taxon>Pseudonocardiales</taxon>
        <taxon>Pseudonocardiaceae</taxon>
        <taxon>Streptoalloteichus</taxon>
    </lineage>
</organism>
<sequence>MAAPRRGELGGRSDRPCPAARRPGRGHSGRESASVNLSCHFSTPRMSWRSRLLICTSQPIGFLTRRMRDLDVPVPLHLTGFAVRPHLVVADRGGQRRMRAGEPQLGQLVEQPAHPPMRVIAGWHLRSVPCPQTVPQAARRRREPASAAIRSTHAHTVGACSMRLTMSFLDALSRVSGILSKVDGARKVWGHAGTIARSPTGQKISRAGSPVITCRHRDREAVGLRQGLSSKPDEQGGQIDHALVGHGGLVEPGREGTEPCATG</sequence>
<reference evidence="2 3" key="1">
    <citation type="submission" date="2022-06" db="EMBL/GenBank/DDBJ databases">
        <title>Genomic Encyclopedia of Archaeal and Bacterial Type Strains, Phase II (KMG-II): from individual species to whole genera.</title>
        <authorList>
            <person name="Goeker M."/>
        </authorList>
    </citation>
    <scope>NUCLEOTIDE SEQUENCE [LARGE SCALE GENOMIC DNA]</scope>
    <source>
        <strain evidence="2 3">DSM 40477</strain>
    </source>
</reference>
<accession>A0ABT1HM67</accession>
<dbReference type="Proteomes" id="UP001205311">
    <property type="component" value="Unassembled WGS sequence"/>
</dbReference>
<evidence type="ECO:0000256" key="1">
    <source>
        <dbReference type="SAM" id="MobiDB-lite"/>
    </source>
</evidence>
<name>A0ABT1HM67_STRSD</name>
<evidence type="ECO:0000313" key="3">
    <source>
        <dbReference type="Proteomes" id="UP001205311"/>
    </source>
</evidence>
<proteinExistence type="predicted"/>
<feature type="compositionally biased region" description="Basic and acidic residues" evidence="1">
    <location>
        <begin position="1"/>
        <end position="15"/>
    </location>
</feature>
<comment type="caution">
    <text evidence="2">The sequence shown here is derived from an EMBL/GenBank/DDBJ whole genome shotgun (WGS) entry which is preliminary data.</text>
</comment>
<protein>
    <submittedName>
        <fullName evidence="2">Uncharacterized protein</fullName>
    </submittedName>
</protein>
<evidence type="ECO:0000313" key="2">
    <source>
        <dbReference type="EMBL" id="MCP2256613.1"/>
    </source>
</evidence>
<gene>
    <name evidence="2" type="ORF">LX15_000296</name>
</gene>
<dbReference type="EMBL" id="JAMTCP010000001">
    <property type="protein sequence ID" value="MCP2256613.1"/>
    <property type="molecule type" value="Genomic_DNA"/>
</dbReference>
<keyword evidence="3" id="KW-1185">Reference proteome</keyword>